<dbReference type="GO" id="GO:0007166">
    <property type="term" value="P:cell surface receptor signaling pathway"/>
    <property type="evidence" value="ECO:0007669"/>
    <property type="project" value="InterPro"/>
</dbReference>
<evidence type="ECO:0000256" key="4">
    <source>
        <dbReference type="ARBA" id="ARBA00022679"/>
    </source>
</evidence>
<evidence type="ECO:0000313" key="21">
    <source>
        <dbReference type="RefSeq" id="XP_010934766.2"/>
    </source>
</evidence>
<dbReference type="GeneID" id="105054847"/>
<evidence type="ECO:0000256" key="16">
    <source>
        <dbReference type="SAM" id="Phobius"/>
    </source>
</evidence>
<evidence type="ECO:0000256" key="1">
    <source>
        <dbReference type="ARBA" id="ARBA00004479"/>
    </source>
</evidence>
<accession>A0A6I9RZS2</accession>
<dbReference type="PROSITE" id="PS01187">
    <property type="entry name" value="EGF_CA"/>
    <property type="match status" value="1"/>
</dbReference>
<keyword evidence="8" id="KW-0418">Kinase</keyword>
<comment type="caution">
    <text evidence="14">Lacks conserved residue(s) required for the propagation of feature annotation.</text>
</comment>
<dbReference type="SUPFAM" id="SSF57196">
    <property type="entry name" value="EGF/Laminin"/>
    <property type="match status" value="1"/>
</dbReference>
<evidence type="ECO:0000256" key="14">
    <source>
        <dbReference type="PROSITE-ProRule" id="PRU00076"/>
    </source>
</evidence>
<dbReference type="Gene3D" id="1.10.510.10">
    <property type="entry name" value="Transferase(Phosphotransferase) domain 1"/>
    <property type="match status" value="1"/>
</dbReference>
<dbReference type="CDD" id="cd00054">
    <property type="entry name" value="EGF_CA"/>
    <property type="match status" value="1"/>
</dbReference>
<dbReference type="RefSeq" id="XP_010934766.2">
    <property type="nucleotide sequence ID" value="XM_010936464.2"/>
</dbReference>
<dbReference type="GO" id="GO:0030247">
    <property type="term" value="F:polysaccharide binding"/>
    <property type="evidence" value="ECO:0007669"/>
    <property type="project" value="InterPro"/>
</dbReference>
<feature type="domain" description="EGF-like" evidence="19">
    <location>
        <begin position="297"/>
        <end position="333"/>
    </location>
</feature>
<dbReference type="PROSITE" id="PS00107">
    <property type="entry name" value="PROTEIN_KINASE_ATP"/>
    <property type="match status" value="1"/>
</dbReference>
<dbReference type="PROSITE" id="PS00010">
    <property type="entry name" value="ASX_HYDROXYL"/>
    <property type="match status" value="1"/>
</dbReference>
<keyword evidence="6 17" id="KW-0732">Signal</keyword>
<keyword evidence="9 15" id="KW-0067">ATP-binding</keyword>
<keyword evidence="2" id="KW-0723">Serine/threonine-protein kinase</keyword>
<dbReference type="PROSITE" id="PS00108">
    <property type="entry name" value="PROTEIN_KINASE_ST"/>
    <property type="match status" value="1"/>
</dbReference>
<evidence type="ECO:0000256" key="7">
    <source>
        <dbReference type="ARBA" id="ARBA00022741"/>
    </source>
</evidence>
<evidence type="ECO:0000256" key="2">
    <source>
        <dbReference type="ARBA" id="ARBA00022527"/>
    </source>
</evidence>
<evidence type="ECO:0000256" key="9">
    <source>
        <dbReference type="ARBA" id="ARBA00022840"/>
    </source>
</evidence>
<feature type="domain" description="Protein kinase" evidence="18">
    <location>
        <begin position="423"/>
        <end position="698"/>
    </location>
</feature>
<dbReference type="OrthoDB" id="4062651at2759"/>
<evidence type="ECO:0000259" key="19">
    <source>
        <dbReference type="PROSITE" id="PS50026"/>
    </source>
</evidence>
<name>A0A6I9RZS2_ELAGV</name>
<keyword evidence="7 15" id="KW-0547">Nucleotide-binding</keyword>
<dbReference type="KEGG" id="egu:105054847"/>
<dbReference type="Gene3D" id="3.30.200.20">
    <property type="entry name" value="Phosphorylase Kinase, domain 1"/>
    <property type="match status" value="1"/>
</dbReference>
<dbReference type="PANTHER" id="PTHR27005:SF283">
    <property type="entry name" value="OS02G0633066 PROTEIN"/>
    <property type="match status" value="1"/>
</dbReference>
<keyword evidence="12" id="KW-1015">Disulfide bond</keyword>
<evidence type="ECO:0000256" key="5">
    <source>
        <dbReference type="ARBA" id="ARBA00022692"/>
    </source>
</evidence>
<protein>
    <submittedName>
        <fullName evidence="21">Wall-associated receptor kinase 2-like</fullName>
    </submittedName>
</protein>
<evidence type="ECO:0000256" key="11">
    <source>
        <dbReference type="ARBA" id="ARBA00023136"/>
    </source>
</evidence>
<evidence type="ECO:0000259" key="18">
    <source>
        <dbReference type="PROSITE" id="PS50011"/>
    </source>
</evidence>
<dbReference type="GO" id="GO:0004674">
    <property type="term" value="F:protein serine/threonine kinase activity"/>
    <property type="evidence" value="ECO:0007669"/>
    <property type="project" value="UniProtKB-KW"/>
</dbReference>
<proteinExistence type="predicted"/>
<dbReference type="PROSITE" id="PS50026">
    <property type="entry name" value="EGF_3"/>
    <property type="match status" value="1"/>
</dbReference>
<evidence type="ECO:0000256" key="10">
    <source>
        <dbReference type="ARBA" id="ARBA00022989"/>
    </source>
</evidence>
<dbReference type="Pfam" id="PF08488">
    <property type="entry name" value="WAK"/>
    <property type="match status" value="1"/>
</dbReference>
<dbReference type="InterPro" id="IPR000719">
    <property type="entry name" value="Prot_kinase_dom"/>
</dbReference>
<dbReference type="InterPro" id="IPR000742">
    <property type="entry name" value="EGF"/>
</dbReference>
<keyword evidence="3 14" id="KW-0245">EGF-like domain</keyword>
<keyword evidence="11 16" id="KW-0472">Membrane</keyword>
<dbReference type="FunFam" id="3.30.200.20:FF:000043">
    <property type="entry name" value="Wall-associated receptor kinase 2"/>
    <property type="match status" value="1"/>
</dbReference>
<dbReference type="InterPro" id="IPR008271">
    <property type="entry name" value="Ser/Thr_kinase_AS"/>
</dbReference>
<keyword evidence="13" id="KW-0325">Glycoprotein</keyword>
<dbReference type="Pfam" id="PF13947">
    <property type="entry name" value="GUB_WAK_bind"/>
    <property type="match status" value="1"/>
</dbReference>
<dbReference type="SMART" id="SM00220">
    <property type="entry name" value="S_TKc"/>
    <property type="match status" value="1"/>
</dbReference>
<feature type="signal peptide" evidence="17">
    <location>
        <begin position="1"/>
        <end position="32"/>
    </location>
</feature>
<reference evidence="21" key="1">
    <citation type="submission" date="2025-08" db="UniProtKB">
        <authorList>
            <consortium name="RefSeq"/>
        </authorList>
    </citation>
    <scope>IDENTIFICATION</scope>
</reference>
<dbReference type="AlphaFoldDB" id="A0A6I9RZS2"/>
<dbReference type="GO" id="GO:0005509">
    <property type="term" value="F:calcium ion binding"/>
    <property type="evidence" value="ECO:0007669"/>
    <property type="project" value="InterPro"/>
</dbReference>
<evidence type="ECO:0000256" key="6">
    <source>
        <dbReference type="ARBA" id="ARBA00022729"/>
    </source>
</evidence>
<dbReference type="Proteomes" id="UP000504607">
    <property type="component" value="Chromosome 12"/>
</dbReference>
<dbReference type="InterPro" id="IPR017441">
    <property type="entry name" value="Protein_kinase_ATP_BS"/>
</dbReference>
<dbReference type="SUPFAM" id="SSF56112">
    <property type="entry name" value="Protein kinase-like (PK-like)"/>
    <property type="match status" value="1"/>
</dbReference>
<evidence type="ECO:0000313" key="20">
    <source>
        <dbReference type="Proteomes" id="UP000504607"/>
    </source>
</evidence>
<keyword evidence="10 16" id="KW-1133">Transmembrane helix</keyword>
<evidence type="ECO:0000256" key="17">
    <source>
        <dbReference type="SAM" id="SignalP"/>
    </source>
</evidence>
<evidence type="ECO:0000256" key="15">
    <source>
        <dbReference type="PROSITE-ProRule" id="PRU10141"/>
    </source>
</evidence>
<feature type="binding site" evidence="15">
    <location>
        <position position="452"/>
    </location>
    <ligand>
        <name>ATP</name>
        <dbReference type="ChEBI" id="CHEBI:30616"/>
    </ligand>
</feature>
<dbReference type="InParanoid" id="A0A6I9RZS2"/>
<dbReference type="FunFam" id="2.10.25.10:FF:000355">
    <property type="entry name" value="Wall-associated receptor kinase 3"/>
    <property type="match status" value="1"/>
</dbReference>
<dbReference type="GO" id="GO:0005886">
    <property type="term" value="C:plasma membrane"/>
    <property type="evidence" value="ECO:0007669"/>
    <property type="project" value="TreeGrafter"/>
</dbReference>
<dbReference type="SMART" id="SM00179">
    <property type="entry name" value="EGF_CA"/>
    <property type="match status" value="1"/>
</dbReference>
<keyword evidence="4" id="KW-0808">Transferase</keyword>
<evidence type="ECO:0000256" key="13">
    <source>
        <dbReference type="ARBA" id="ARBA00023180"/>
    </source>
</evidence>
<feature type="transmembrane region" description="Helical" evidence="16">
    <location>
        <begin position="344"/>
        <end position="370"/>
    </location>
</feature>
<evidence type="ECO:0000256" key="12">
    <source>
        <dbReference type="ARBA" id="ARBA00023157"/>
    </source>
</evidence>
<dbReference type="InterPro" id="IPR011009">
    <property type="entry name" value="Kinase-like_dom_sf"/>
</dbReference>
<evidence type="ECO:0000256" key="3">
    <source>
        <dbReference type="ARBA" id="ARBA00022536"/>
    </source>
</evidence>
<dbReference type="Pfam" id="PF07645">
    <property type="entry name" value="EGF_CA"/>
    <property type="match status" value="1"/>
</dbReference>
<dbReference type="InterPro" id="IPR013695">
    <property type="entry name" value="WAK"/>
</dbReference>
<dbReference type="PANTHER" id="PTHR27005">
    <property type="entry name" value="WALL-ASSOCIATED RECEPTOR KINASE-LIKE 21"/>
    <property type="match status" value="1"/>
</dbReference>
<dbReference type="FunCoup" id="A0A6I9RZS2">
    <property type="interactions" value="191"/>
</dbReference>
<keyword evidence="20" id="KW-1185">Reference proteome</keyword>
<dbReference type="CDD" id="cd14066">
    <property type="entry name" value="STKc_IRAK"/>
    <property type="match status" value="1"/>
</dbReference>
<dbReference type="InterPro" id="IPR001881">
    <property type="entry name" value="EGF-like_Ca-bd_dom"/>
</dbReference>
<dbReference type="SMART" id="SM00181">
    <property type="entry name" value="EGF"/>
    <property type="match status" value="2"/>
</dbReference>
<comment type="subcellular location">
    <subcellularLocation>
        <location evidence="1">Membrane</location>
        <topology evidence="1">Single-pass type I membrane protein</topology>
    </subcellularLocation>
</comment>
<keyword evidence="5 16" id="KW-0812">Transmembrane</keyword>
<dbReference type="InterPro" id="IPR025287">
    <property type="entry name" value="WAK_GUB"/>
</dbReference>
<feature type="chain" id="PRO_5026803796" evidence="17">
    <location>
        <begin position="33"/>
        <end position="749"/>
    </location>
</feature>
<evidence type="ECO:0000256" key="8">
    <source>
        <dbReference type="ARBA" id="ARBA00022777"/>
    </source>
</evidence>
<sequence length="749" mass="82875">MQSFRSRGMASLPAFLLQLQLLLLLLGTAAVASTITWSPDCPATCGNISIPYPFGIGPNCFMEGFEVTCNDSKPFLGGNVELIDVDLLKGIAHVYGNLNWQCNYGKNAPSGFSIMNFTGTPFKLSDTRNKFTAIGCNTYAYILNSDGQKYVSGCLPTCFNISSAISGSCNGLGCCQASIPKGIVQYYCTIDPTDSSTGVHQAYPCIYSFLADEKWYKFKASDISSLDFYERNKNGVPVVLDWAVGGTSCEKVKLNTTSYLCLSENSECTDSPNGPGYYCNCSVGYEGNPYLSNGCQDIDECAFREQYPCYGACRNTPGSYTCNCPEGTHGNALIAAGCIRDESILGTIFITAGSVGVGILLLLGSSVLIWRKLKERNVKKRKKKFFHENRGLLLQQLVSSDETLVERMKIFTLEELEKATNNFDSARVVGKGGHGTVYKGILSDQRVVAIKKSKIANQIELDQFINEMVILSQINHRNVVKLFGCCLESKVPLLVYEFISGGTLFDHLHDNQHFAPLSLQVRLRIATEIASALSYLHYAASISIFHRDVKSSNILLDESYTTKVSDFGASRSIPLNRTHVTTAVQGTYGYLDPEYHQTGQLTEKSDVYSFGVILLELLTGKDPISYSRYTERTLTFDFICSLRENHLFDILDPNIVEDRGEEEIETVASLAELCLRLKGEERPTMREVEEKLDTMRWFGKLKHDFGVIQNGGMTAGLPGNIPVKDNASDSTRQYSLEQELMLSLIEQPR</sequence>
<dbReference type="GO" id="GO:0005524">
    <property type="term" value="F:ATP binding"/>
    <property type="evidence" value="ECO:0007669"/>
    <property type="project" value="UniProtKB-UniRule"/>
</dbReference>
<organism evidence="20 21">
    <name type="scientific">Elaeis guineensis var. tenera</name>
    <name type="common">Oil palm</name>
    <dbReference type="NCBI Taxonomy" id="51953"/>
    <lineage>
        <taxon>Eukaryota</taxon>
        <taxon>Viridiplantae</taxon>
        <taxon>Streptophyta</taxon>
        <taxon>Embryophyta</taxon>
        <taxon>Tracheophyta</taxon>
        <taxon>Spermatophyta</taxon>
        <taxon>Magnoliopsida</taxon>
        <taxon>Liliopsida</taxon>
        <taxon>Arecaceae</taxon>
        <taxon>Arecoideae</taxon>
        <taxon>Cocoseae</taxon>
        <taxon>Elaeidinae</taxon>
        <taxon>Elaeis</taxon>
    </lineage>
</organism>
<dbReference type="InterPro" id="IPR018097">
    <property type="entry name" value="EGF_Ca-bd_CS"/>
</dbReference>
<dbReference type="Gene3D" id="2.10.25.10">
    <property type="entry name" value="Laminin"/>
    <property type="match status" value="2"/>
</dbReference>
<dbReference type="InterPro" id="IPR045274">
    <property type="entry name" value="WAK-like"/>
</dbReference>
<dbReference type="PROSITE" id="PS50011">
    <property type="entry name" value="PROTEIN_KINASE_DOM"/>
    <property type="match status" value="1"/>
</dbReference>
<dbReference type="InterPro" id="IPR000152">
    <property type="entry name" value="EGF-type_Asp/Asn_hydroxyl_site"/>
</dbReference>
<dbReference type="FunFam" id="1.10.510.10:FF:000084">
    <property type="entry name" value="Wall-associated receptor kinase 2"/>
    <property type="match status" value="1"/>
</dbReference>
<gene>
    <name evidence="21" type="primary">LOC105054847</name>
</gene>
<dbReference type="InterPro" id="IPR049883">
    <property type="entry name" value="NOTCH1_EGF-like"/>
</dbReference>
<dbReference type="Pfam" id="PF00069">
    <property type="entry name" value="Pkinase"/>
    <property type="match status" value="1"/>
</dbReference>